<proteinExistence type="predicted"/>
<keyword evidence="2" id="KW-1185">Reference proteome</keyword>
<accession>A0A5C5ZD77</accession>
<gene>
    <name evidence="1" type="ORF">CA13_65970</name>
</gene>
<dbReference type="EMBL" id="SJPJ01000001">
    <property type="protein sequence ID" value="TWT85115.1"/>
    <property type="molecule type" value="Genomic_DNA"/>
</dbReference>
<protein>
    <submittedName>
        <fullName evidence="1">Uncharacterized protein</fullName>
    </submittedName>
</protein>
<dbReference type="AlphaFoldDB" id="A0A5C5ZD77"/>
<evidence type="ECO:0000313" key="2">
    <source>
        <dbReference type="Proteomes" id="UP000315010"/>
    </source>
</evidence>
<comment type="caution">
    <text evidence="1">The sequence shown here is derived from an EMBL/GenBank/DDBJ whole genome shotgun (WGS) entry which is preliminary data.</text>
</comment>
<organism evidence="1 2">
    <name type="scientific">Novipirellula herctigrandis</name>
    <dbReference type="NCBI Taxonomy" id="2527986"/>
    <lineage>
        <taxon>Bacteria</taxon>
        <taxon>Pseudomonadati</taxon>
        <taxon>Planctomycetota</taxon>
        <taxon>Planctomycetia</taxon>
        <taxon>Pirellulales</taxon>
        <taxon>Pirellulaceae</taxon>
        <taxon>Novipirellula</taxon>
    </lineage>
</organism>
<name>A0A5C5ZD77_9BACT</name>
<dbReference type="Proteomes" id="UP000315010">
    <property type="component" value="Unassembled WGS sequence"/>
</dbReference>
<sequence>MRRIHRVNGHKLAILLIVANLYRSTPRRSHSIAPIRLGQNDATLHVDLKTLSGFAS</sequence>
<evidence type="ECO:0000313" key="1">
    <source>
        <dbReference type="EMBL" id="TWT85115.1"/>
    </source>
</evidence>
<reference evidence="1 2" key="1">
    <citation type="submission" date="2019-02" db="EMBL/GenBank/DDBJ databases">
        <title>Deep-cultivation of Planctomycetes and their phenomic and genomic characterization uncovers novel biology.</title>
        <authorList>
            <person name="Wiegand S."/>
            <person name="Jogler M."/>
            <person name="Boedeker C."/>
            <person name="Pinto D."/>
            <person name="Vollmers J."/>
            <person name="Rivas-Marin E."/>
            <person name="Kohn T."/>
            <person name="Peeters S.H."/>
            <person name="Heuer A."/>
            <person name="Rast P."/>
            <person name="Oberbeckmann S."/>
            <person name="Bunk B."/>
            <person name="Jeske O."/>
            <person name="Meyerdierks A."/>
            <person name="Storesund J.E."/>
            <person name="Kallscheuer N."/>
            <person name="Luecker S."/>
            <person name="Lage O.M."/>
            <person name="Pohl T."/>
            <person name="Merkel B.J."/>
            <person name="Hornburger P."/>
            <person name="Mueller R.-W."/>
            <person name="Bruemmer F."/>
            <person name="Labrenz M."/>
            <person name="Spormann A.M."/>
            <person name="Op Den Camp H."/>
            <person name="Overmann J."/>
            <person name="Amann R."/>
            <person name="Jetten M.S.M."/>
            <person name="Mascher T."/>
            <person name="Medema M.H."/>
            <person name="Devos D.P."/>
            <person name="Kaster A.-K."/>
            <person name="Ovreas L."/>
            <person name="Rohde M."/>
            <person name="Galperin M.Y."/>
            <person name="Jogler C."/>
        </authorList>
    </citation>
    <scope>NUCLEOTIDE SEQUENCE [LARGE SCALE GENOMIC DNA]</scope>
    <source>
        <strain evidence="1 2">CA13</strain>
    </source>
</reference>